<dbReference type="InterPro" id="IPR011710">
    <property type="entry name" value="Coatomer_bsu_C"/>
</dbReference>
<dbReference type="GO" id="GO:0000139">
    <property type="term" value="C:Golgi membrane"/>
    <property type="evidence" value="ECO:0007669"/>
    <property type="project" value="UniProtKB-SubCell"/>
</dbReference>
<keyword evidence="5 10" id="KW-0931">ER-Golgi transport</keyword>
<dbReference type="EMBL" id="HBEZ01002629">
    <property type="protein sequence ID" value="CAD8623845.1"/>
    <property type="molecule type" value="Transcribed_RNA"/>
</dbReference>
<dbReference type="PANTHER" id="PTHR10635">
    <property type="entry name" value="COATOMER SUBUNIT BETA"/>
    <property type="match status" value="1"/>
</dbReference>
<evidence type="ECO:0000256" key="9">
    <source>
        <dbReference type="ARBA" id="ARBA00023329"/>
    </source>
</evidence>
<evidence type="ECO:0000256" key="1">
    <source>
        <dbReference type="ARBA" id="ARBA00004255"/>
    </source>
</evidence>
<dbReference type="Pfam" id="PF14806">
    <property type="entry name" value="Coatomer_b_Cpla"/>
    <property type="match status" value="1"/>
</dbReference>
<keyword evidence="9 10" id="KW-0968">Cytoplasmic vesicle</keyword>
<gene>
    <name evidence="14" type="ORF">CCUR1050_LOCUS1520</name>
</gene>
<keyword evidence="3 10" id="KW-0963">Cytoplasm</keyword>
<dbReference type="InterPro" id="IPR016460">
    <property type="entry name" value="COPB1"/>
</dbReference>
<dbReference type="InterPro" id="IPR029446">
    <property type="entry name" value="COPB1_appendage_platform_dom"/>
</dbReference>
<evidence type="ECO:0000259" key="13">
    <source>
        <dbReference type="Pfam" id="PF14806"/>
    </source>
</evidence>
<evidence type="ECO:0000259" key="11">
    <source>
        <dbReference type="Pfam" id="PF01602"/>
    </source>
</evidence>
<proteinExistence type="predicted"/>
<comment type="subcellular location">
    <subcellularLocation>
        <location evidence="10">Cytoplasm</location>
    </subcellularLocation>
    <subcellularLocation>
        <location evidence="1 10">Golgi apparatus membrane</location>
        <topology evidence="1 10">Peripheral membrane protein</topology>
        <orientation evidence="1 10">Cytoplasmic side</orientation>
    </subcellularLocation>
    <subcellularLocation>
        <location evidence="10">Cytoplasmic vesicle</location>
        <location evidence="10">COPI-coated vesicle membrane</location>
        <topology evidence="10">Peripheral membrane protein</topology>
        <orientation evidence="10">Cytoplasmic side</orientation>
    </subcellularLocation>
</comment>
<evidence type="ECO:0000256" key="8">
    <source>
        <dbReference type="ARBA" id="ARBA00023136"/>
    </source>
</evidence>
<keyword evidence="7 10" id="KW-0333">Golgi apparatus</keyword>
<evidence type="ECO:0000256" key="7">
    <source>
        <dbReference type="ARBA" id="ARBA00023034"/>
    </source>
</evidence>
<feature type="domain" description="Coatomer beta subunit appendage platform" evidence="13">
    <location>
        <begin position="818"/>
        <end position="942"/>
    </location>
</feature>
<keyword evidence="6 10" id="KW-0653">Protein transport</keyword>
<dbReference type="InterPro" id="IPR002553">
    <property type="entry name" value="Clathrin/coatomer_adapt-like_N"/>
</dbReference>
<dbReference type="GO" id="GO:0030126">
    <property type="term" value="C:COPI vesicle coat"/>
    <property type="evidence" value="ECO:0007669"/>
    <property type="project" value="InterPro"/>
</dbReference>
<dbReference type="GO" id="GO:0006891">
    <property type="term" value="P:intra-Golgi vesicle-mediated transport"/>
    <property type="evidence" value="ECO:0007669"/>
    <property type="project" value="TreeGrafter"/>
</dbReference>
<dbReference type="InterPro" id="IPR011989">
    <property type="entry name" value="ARM-like"/>
</dbReference>
<dbReference type="PIRSF" id="PIRSF005727">
    <property type="entry name" value="Coatomer_beta_subunit"/>
    <property type="match status" value="1"/>
</dbReference>
<dbReference type="AlphaFoldDB" id="A0A7S0LYG1"/>
<dbReference type="InterPro" id="IPR016024">
    <property type="entry name" value="ARM-type_fold"/>
</dbReference>
<evidence type="ECO:0000256" key="2">
    <source>
        <dbReference type="ARBA" id="ARBA00022448"/>
    </source>
</evidence>
<dbReference type="Pfam" id="PF01602">
    <property type="entry name" value="Adaptin_N"/>
    <property type="match status" value="1"/>
</dbReference>
<keyword evidence="4" id="KW-0677">Repeat</keyword>
<dbReference type="GO" id="GO:0006886">
    <property type="term" value="P:intracellular protein transport"/>
    <property type="evidence" value="ECO:0007669"/>
    <property type="project" value="InterPro"/>
</dbReference>
<name>A0A7S0LYG1_9CRYP</name>
<feature type="domain" description="Clathrin/coatomer adaptor adaptin-like N-terminal" evidence="11">
    <location>
        <begin position="19"/>
        <end position="503"/>
    </location>
</feature>
<evidence type="ECO:0000256" key="3">
    <source>
        <dbReference type="ARBA" id="ARBA00022490"/>
    </source>
</evidence>
<feature type="domain" description="Coatomer beta subunit C-terminal" evidence="12">
    <location>
        <begin position="666"/>
        <end position="802"/>
    </location>
</feature>
<dbReference type="Gene3D" id="1.25.10.10">
    <property type="entry name" value="Leucine-rich Repeat Variant"/>
    <property type="match status" value="1"/>
</dbReference>
<accession>A0A7S0LYG1</accession>
<evidence type="ECO:0000256" key="4">
    <source>
        <dbReference type="ARBA" id="ARBA00022737"/>
    </source>
</evidence>
<sequence length="954" mass="105815">MAMEKQCTYLIFDENVTRVETSELAQGLENNDVKVKSTTLKKIILLMLNGEQLGSLLMKVIQYVVPNDDKPLKKLLYLYLEAVEKRGSDGNLLPEMILICNMIRNDLNHPNEFVRGSALRFLSRMREKDILEPLVSSLRANLEHRHSYVRRNSVLAIYNTYRSFEELMPDAPELIGDFIDAESDVSAKRNAFVMLCNCDQERAVRYQLSVIEQISSMGEIIQLVMLELIRKVCRQDPFQKSKYVRAVFNLQGSASNSVAFECASTLVSLSSAQTAVKTAVQAYCQLLSTHSDNNVKLIVLDKLSDLQKKHPEVLKGLIMDIIRGLSSPNIDIRKKVLDLVMELVNLSNIDEVIVVLKKEIVKTQGADADKSTDYRQMLVQAIHTCVIKFPETAGTVVHVLIDFIDDSNATSASEVILFIREVVETYPRLREAVVTKLIEYFPTIKVPKVFRVALWIFSEYCYSTSEIDAAFSAMKSSLGNLPFVDEETLSTADTAAVSASVKQNAPAVLTDGTYASQSSASMAAPTQLNKEDTPSLRTLLVSGDFFVAAVTASTLTKIVLRYASLKSVDPAALNERVAEAMGWICGMVRLGKSGVTPNRMDDDCLERLWLSLLMLSDPENKNMQEIWTEKCRSSYGQLLVQKQKAIAAAKEASSGDESKSKVKSHADDLINFRQLRGKGVVVTEIEDEDALDLNRATGMADEEDFGSRLKRVMQLTGLSDPVYAEAVVTVHEYDVVLDILLINQLSETIFNVCLELATVGDLKLCERPQSYTLAAHASLSIRANIKVSSTETGIIYGNIVYDLASSGGSANSGLDAGNMVILNDIHIDIMDYIVPATCTLLQFRCMWAEFEWENKVAVNTSITDPVKYLRHIVACTNMECLTHIDEESECGFLAANLYAKSIFGEDALVNVSIEKQRDGHLGGYLRIRSKTQGIALSLGDKITGKQKGFAEAVK</sequence>
<keyword evidence="8 10" id="KW-0472">Membrane</keyword>
<protein>
    <recommendedName>
        <fullName evidence="10">Coatomer subunit beta</fullName>
    </recommendedName>
    <alternativeName>
        <fullName evidence="10">Beta-coat protein</fullName>
    </alternativeName>
</protein>
<dbReference type="SUPFAM" id="SSF48371">
    <property type="entry name" value="ARM repeat"/>
    <property type="match status" value="1"/>
</dbReference>
<comment type="subunit">
    <text evidence="10">Oligomeric complex that consists of at least the alpha, beta, beta', gamma, delta, epsilon and zeta subunits.</text>
</comment>
<dbReference type="GO" id="GO:0005198">
    <property type="term" value="F:structural molecule activity"/>
    <property type="evidence" value="ECO:0007669"/>
    <property type="project" value="InterPro"/>
</dbReference>
<dbReference type="Pfam" id="PF07718">
    <property type="entry name" value="Coatamer_beta_C"/>
    <property type="match status" value="1"/>
</dbReference>
<organism evidence="14">
    <name type="scientific">Cryptomonas curvata</name>
    <dbReference type="NCBI Taxonomy" id="233186"/>
    <lineage>
        <taxon>Eukaryota</taxon>
        <taxon>Cryptophyceae</taxon>
        <taxon>Cryptomonadales</taxon>
        <taxon>Cryptomonadaceae</taxon>
        <taxon>Cryptomonas</taxon>
    </lineage>
</organism>
<evidence type="ECO:0000256" key="10">
    <source>
        <dbReference type="PIRNR" id="PIRNR005727"/>
    </source>
</evidence>
<dbReference type="GO" id="GO:0006888">
    <property type="term" value="P:endoplasmic reticulum to Golgi vesicle-mediated transport"/>
    <property type="evidence" value="ECO:0007669"/>
    <property type="project" value="TreeGrafter"/>
</dbReference>
<evidence type="ECO:0000313" key="14">
    <source>
        <dbReference type="EMBL" id="CAD8623845.1"/>
    </source>
</evidence>
<evidence type="ECO:0000256" key="6">
    <source>
        <dbReference type="ARBA" id="ARBA00022927"/>
    </source>
</evidence>
<reference evidence="14" key="1">
    <citation type="submission" date="2021-01" db="EMBL/GenBank/DDBJ databases">
        <authorList>
            <person name="Corre E."/>
            <person name="Pelletier E."/>
            <person name="Niang G."/>
            <person name="Scheremetjew M."/>
            <person name="Finn R."/>
            <person name="Kale V."/>
            <person name="Holt S."/>
            <person name="Cochrane G."/>
            <person name="Meng A."/>
            <person name="Brown T."/>
            <person name="Cohen L."/>
        </authorList>
    </citation>
    <scope>NUCLEOTIDE SEQUENCE</scope>
    <source>
        <strain evidence="14">CCAP979/52</strain>
    </source>
</reference>
<dbReference type="PANTHER" id="PTHR10635:SF0">
    <property type="entry name" value="COATOMER SUBUNIT BETA"/>
    <property type="match status" value="1"/>
</dbReference>
<keyword evidence="2 10" id="KW-0813">Transport</keyword>
<evidence type="ECO:0000259" key="12">
    <source>
        <dbReference type="Pfam" id="PF07718"/>
    </source>
</evidence>
<comment type="function">
    <text evidence="10">The coatomer is a cytosolic protein complex that binds to dilysine motifs and reversibly associates with Golgi non-clathrin-coated vesicles, which further mediate biosynthetic protein transport from the ER, via the Golgi up to the trans Golgi network. Coatomer complex is required for budding from Golgi membranes, and is essential for the retrograde Golgi-to-ER transport of dilysine-tagged proteins.</text>
</comment>
<evidence type="ECO:0000256" key="5">
    <source>
        <dbReference type="ARBA" id="ARBA00022892"/>
    </source>
</evidence>